<sequence length="305" mass="34846">MTKRLNKSEFMMAYMIIISLACAVGGFFFGAHYMKTQIETEQAAALEAKQKEAEKERLLREQKLYSEQDFIRFYYAVYAPALEMKQAHFNTMEKWGQMDKKEQSESLKQLVKLAEQTKKELEKNVPLPTSPLLVQAHNLFTDSIRAYLDSMEHVRSDQNSNAVTPSDIAGRMTLFNNNWLTAQERVYHSAAVWESAYVTKQPLPKELPSAVTTAVWRQYPFHYRTYLAATSMSAGKQWQSYNPEDLTARLDMLVSSNDAQTLGIKDFASAVKLVHATDAVHAGDFKELNSRLYSSLKAPEIPLYK</sequence>
<name>A0A0K9YQW6_9BACL</name>
<comment type="caution">
    <text evidence="4">The sequence shown here is derived from an EMBL/GenBank/DDBJ whole genome shotgun (WGS) entry which is preliminary data.</text>
</comment>
<gene>
    <name evidence="4" type="ORF">ADS79_20065</name>
    <name evidence="3" type="ORF">BRE01_03270</name>
</gene>
<reference evidence="5" key="1">
    <citation type="submission" date="2015-07" db="EMBL/GenBank/DDBJ databases">
        <title>Genome sequencing project for genomic taxonomy and phylogenomics of Bacillus-like bacteria.</title>
        <authorList>
            <person name="Liu B."/>
            <person name="Wang J."/>
            <person name="Zhu Y."/>
            <person name="Liu G."/>
            <person name="Chen Q."/>
            <person name="Chen Z."/>
            <person name="Lan J."/>
            <person name="Che J."/>
            <person name="Ge C."/>
            <person name="Shi H."/>
            <person name="Pan Z."/>
            <person name="Liu X."/>
        </authorList>
    </citation>
    <scope>NUCLEOTIDE SEQUENCE [LARGE SCALE GENOMIC DNA]</scope>
    <source>
        <strain evidence="5">DSM 9887</strain>
    </source>
</reference>
<keyword evidence="2" id="KW-0472">Membrane</keyword>
<keyword evidence="1" id="KW-0175">Coiled coil</keyword>
<evidence type="ECO:0008006" key="7">
    <source>
        <dbReference type="Google" id="ProtNLM"/>
    </source>
</evidence>
<evidence type="ECO:0000313" key="5">
    <source>
        <dbReference type="Proteomes" id="UP000036834"/>
    </source>
</evidence>
<evidence type="ECO:0000313" key="4">
    <source>
        <dbReference type="EMBL" id="KNB71114.1"/>
    </source>
</evidence>
<dbReference type="EMBL" id="BJON01000002">
    <property type="protein sequence ID" value="GED66625.1"/>
    <property type="molecule type" value="Genomic_DNA"/>
</dbReference>
<keyword evidence="6" id="KW-1185">Reference proteome</keyword>
<protein>
    <recommendedName>
        <fullName evidence="7">Lipoprotein</fullName>
    </recommendedName>
</protein>
<dbReference type="Proteomes" id="UP000036834">
    <property type="component" value="Unassembled WGS sequence"/>
</dbReference>
<dbReference type="STRING" id="54915.ADS79_20065"/>
<keyword evidence="2" id="KW-0812">Transmembrane</keyword>
<dbReference type="RefSeq" id="WP_049740149.1">
    <property type="nucleotide sequence ID" value="NZ_BJON01000002.1"/>
</dbReference>
<dbReference type="Proteomes" id="UP000319578">
    <property type="component" value="Unassembled WGS sequence"/>
</dbReference>
<dbReference type="OrthoDB" id="2649144at2"/>
<organism evidence="4 5">
    <name type="scientific">Brevibacillus reuszeri</name>
    <dbReference type="NCBI Taxonomy" id="54915"/>
    <lineage>
        <taxon>Bacteria</taxon>
        <taxon>Bacillati</taxon>
        <taxon>Bacillota</taxon>
        <taxon>Bacilli</taxon>
        <taxon>Bacillales</taxon>
        <taxon>Paenibacillaceae</taxon>
        <taxon>Brevibacillus</taxon>
    </lineage>
</organism>
<reference evidence="4" key="2">
    <citation type="submission" date="2015-07" db="EMBL/GenBank/DDBJ databases">
        <title>MeaNS - Measles Nucleotide Surveillance Program.</title>
        <authorList>
            <person name="Tran T."/>
            <person name="Druce J."/>
        </authorList>
    </citation>
    <scope>NUCLEOTIDE SEQUENCE</scope>
    <source>
        <strain evidence="4">DSM 9887</strain>
    </source>
</reference>
<evidence type="ECO:0000256" key="1">
    <source>
        <dbReference type="SAM" id="Coils"/>
    </source>
</evidence>
<dbReference type="EMBL" id="LGIQ01000009">
    <property type="protein sequence ID" value="KNB71114.1"/>
    <property type="molecule type" value="Genomic_DNA"/>
</dbReference>
<accession>A0A0K9YQW6</accession>
<keyword evidence="2" id="KW-1133">Transmembrane helix</keyword>
<feature type="coiled-coil region" evidence="1">
    <location>
        <begin position="36"/>
        <end position="68"/>
    </location>
</feature>
<dbReference type="AlphaFoldDB" id="A0A0K9YQW6"/>
<evidence type="ECO:0000313" key="3">
    <source>
        <dbReference type="EMBL" id="GED66625.1"/>
    </source>
</evidence>
<dbReference type="PROSITE" id="PS51257">
    <property type="entry name" value="PROKAR_LIPOPROTEIN"/>
    <property type="match status" value="1"/>
</dbReference>
<evidence type="ECO:0000313" key="6">
    <source>
        <dbReference type="Proteomes" id="UP000319578"/>
    </source>
</evidence>
<evidence type="ECO:0000256" key="2">
    <source>
        <dbReference type="SAM" id="Phobius"/>
    </source>
</evidence>
<feature type="transmembrane region" description="Helical" evidence="2">
    <location>
        <begin position="12"/>
        <end position="34"/>
    </location>
</feature>
<proteinExistence type="predicted"/>
<reference evidence="3 6" key="3">
    <citation type="submission" date="2019-06" db="EMBL/GenBank/DDBJ databases">
        <title>Whole genome shotgun sequence of Brevibacillus reuszeri NBRC 15719.</title>
        <authorList>
            <person name="Hosoyama A."/>
            <person name="Uohara A."/>
            <person name="Ohji S."/>
            <person name="Ichikawa N."/>
        </authorList>
    </citation>
    <scope>NUCLEOTIDE SEQUENCE [LARGE SCALE GENOMIC DNA]</scope>
    <source>
        <strain evidence="3 6">NBRC 15719</strain>
    </source>
</reference>
<dbReference type="PATRIC" id="fig|54915.3.peg.3128"/>